<evidence type="ECO:0000313" key="1">
    <source>
        <dbReference type="EMBL" id="KAB0402948.1"/>
    </source>
</evidence>
<protein>
    <submittedName>
        <fullName evidence="1">Uncharacterized protein</fullName>
    </submittedName>
</protein>
<proteinExistence type="predicted"/>
<reference evidence="1 2" key="1">
    <citation type="journal article" date="2019" name="PLoS ONE">
        <title>Genomic analyses reveal an absence of contemporary introgressive admixture between fin whales and blue whales, despite known hybrids.</title>
        <authorList>
            <person name="Westbury M.V."/>
            <person name="Petersen B."/>
            <person name="Lorenzen E.D."/>
        </authorList>
    </citation>
    <scope>NUCLEOTIDE SEQUENCE [LARGE SCALE GENOMIC DNA]</scope>
    <source>
        <strain evidence="1">FinWhale-01</strain>
    </source>
</reference>
<evidence type="ECO:0000313" key="2">
    <source>
        <dbReference type="Proteomes" id="UP000437017"/>
    </source>
</evidence>
<gene>
    <name evidence="1" type="ORF">E2I00_003606</name>
</gene>
<accession>A0A6A1Q474</accession>
<dbReference type="EMBL" id="SGJD01000910">
    <property type="protein sequence ID" value="KAB0402948.1"/>
    <property type="molecule type" value="Genomic_DNA"/>
</dbReference>
<dbReference type="SUPFAM" id="SSF55347">
    <property type="entry name" value="Glyceraldehyde-3-phosphate dehydrogenase-like, C-terminal domain"/>
    <property type="match status" value="1"/>
</dbReference>
<dbReference type="Proteomes" id="UP000437017">
    <property type="component" value="Unassembled WGS sequence"/>
</dbReference>
<dbReference type="Gene3D" id="3.30.360.10">
    <property type="entry name" value="Dihydrodipicolinate Reductase, domain 2"/>
    <property type="match status" value="1"/>
</dbReference>
<comment type="caution">
    <text evidence="1">The sequence shown here is derived from an EMBL/GenBank/DDBJ whole genome shotgun (WGS) entry which is preliminary data.</text>
</comment>
<dbReference type="AlphaFoldDB" id="A0A6A1Q474"/>
<keyword evidence="2" id="KW-1185">Reference proteome</keyword>
<organism evidence="1 2">
    <name type="scientific">Balaenoptera physalus</name>
    <name type="common">Fin whale</name>
    <name type="synonym">Balaena physalus</name>
    <dbReference type="NCBI Taxonomy" id="9770"/>
    <lineage>
        <taxon>Eukaryota</taxon>
        <taxon>Metazoa</taxon>
        <taxon>Chordata</taxon>
        <taxon>Craniata</taxon>
        <taxon>Vertebrata</taxon>
        <taxon>Euteleostomi</taxon>
        <taxon>Mammalia</taxon>
        <taxon>Eutheria</taxon>
        <taxon>Laurasiatheria</taxon>
        <taxon>Artiodactyla</taxon>
        <taxon>Whippomorpha</taxon>
        <taxon>Cetacea</taxon>
        <taxon>Mysticeti</taxon>
        <taxon>Balaenopteridae</taxon>
        <taxon>Balaenoptera</taxon>
    </lineage>
</organism>
<name>A0A6A1Q474_BALPH</name>
<sequence length="120" mass="12974">MLVAMELPLDISSSEAVLGHKLQAFRALRGLQRGSAVVGQYQAYGGQVRRELQKPDSFHSLTPTFAGGLQGWARAAGPPPRIPQTEAVLPHRTPSGLGWKGLEVRFSHRCSVASKKCPCL</sequence>